<comment type="caution">
    <text evidence="3">The sequence shown here is derived from an EMBL/GenBank/DDBJ whole genome shotgun (WGS) entry which is preliminary data.</text>
</comment>
<evidence type="ECO:0000256" key="1">
    <source>
        <dbReference type="SAM" id="MobiDB-lite"/>
    </source>
</evidence>
<dbReference type="SUPFAM" id="SSF52540">
    <property type="entry name" value="P-loop containing nucleoside triphosphate hydrolases"/>
    <property type="match status" value="1"/>
</dbReference>
<keyword evidence="3" id="KW-0347">Helicase</keyword>
<feature type="domain" description="Helicase ATP-binding" evidence="2">
    <location>
        <begin position="1"/>
        <end position="157"/>
    </location>
</feature>
<dbReference type="PROSITE" id="PS51192">
    <property type="entry name" value="HELICASE_ATP_BIND_1"/>
    <property type="match status" value="1"/>
</dbReference>
<keyword evidence="4" id="KW-1185">Reference proteome</keyword>
<dbReference type="Pfam" id="PF04851">
    <property type="entry name" value="ResIII"/>
    <property type="match status" value="1"/>
</dbReference>
<reference evidence="3 4" key="1">
    <citation type="submission" date="2024-09" db="EMBL/GenBank/DDBJ databases">
        <authorList>
            <person name="Sun Q."/>
            <person name="Mori K."/>
        </authorList>
    </citation>
    <scope>NUCLEOTIDE SEQUENCE [LARGE SCALE GENOMIC DNA]</scope>
    <source>
        <strain evidence="3 4">CCM 7659</strain>
    </source>
</reference>
<accession>A0ABV5JWH0</accession>
<sequence>MARPKDFLAVATPGAGKTTFGLRVANELLADRTVDTITVVAPTEHLKYQWAASAARAGIALDPEYANSSGALAPEYHGVVVTYAQVAAHPFKHRERTNSRRTLVILDEIHHGGDAKSWGDGIREAFDDAERRLSLTGTPFRSDDSPIPFVTYEPDGQGHQRSKADHSYGYADALADGVVRPVVFLAYSGEARWRSNAGEEFSARLGEPLSADQMSRAWRVALDPHGDWMPAVLQAAHTRLRQIRAGGVPDAGGLVIATDQERAREYAALLTEITGTAPTVVLSDDPTASSRIGAFSDSTDEWMVAVRMVSEGVDVPRLSVGVYATSASTPLYFAQAIGRFVRSRRKGETASVFLPSVPVLLKLASEMEAQRDHVLGKPHREEGLEDQLLAKANQQQDENTEDEEERGYISLGADAELDQIVYEGSSYGTATFAGSEEEADYIGLPGLLGADDVKALLRQREKEQVKQRSSSAQASAAGNISVVGTDPGMSGTTLPGNAAGPGSHAGAAAERVASAAELKDLRRQLNTLVSVYSGRLGKSHGAIHTQLRNACGGPPVPMASAEQIRERISTLRSW</sequence>
<keyword evidence="3" id="KW-0378">Hydrolase</keyword>
<dbReference type="EC" id="3.6.4.-" evidence="3"/>
<keyword evidence="3" id="KW-0067">ATP-binding</keyword>
<evidence type="ECO:0000259" key="2">
    <source>
        <dbReference type="PROSITE" id="PS51192"/>
    </source>
</evidence>
<gene>
    <name evidence="3" type="ORF">ACFFVD_15795</name>
</gene>
<dbReference type="RefSeq" id="WP_241729641.1">
    <property type="nucleotide sequence ID" value="NZ_JAALDM010000015.1"/>
</dbReference>
<dbReference type="GO" id="GO:0004386">
    <property type="term" value="F:helicase activity"/>
    <property type="evidence" value="ECO:0007669"/>
    <property type="project" value="UniProtKB-KW"/>
</dbReference>
<feature type="compositionally biased region" description="Low complexity" evidence="1">
    <location>
        <begin position="496"/>
        <end position="505"/>
    </location>
</feature>
<dbReference type="CDD" id="cd18785">
    <property type="entry name" value="SF2_C"/>
    <property type="match status" value="1"/>
</dbReference>
<dbReference type="InterPro" id="IPR050742">
    <property type="entry name" value="Helicase_Restrict-Modif_Enz"/>
</dbReference>
<proteinExistence type="predicted"/>
<dbReference type="EMBL" id="JBHMDY010000013">
    <property type="protein sequence ID" value="MFB9261260.1"/>
    <property type="molecule type" value="Genomic_DNA"/>
</dbReference>
<dbReference type="Proteomes" id="UP001589700">
    <property type="component" value="Unassembled WGS sequence"/>
</dbReference>
<feature type="region of interest" description="Disordered" evidence="1">
    <location>
        <begin position="462"/>
        <end position="505"/>
    </location>
</feature>
<dbReference type="GO" id="GO:0016787">
    <property type="term" value="F:hydrolase activity"/>
    <property type="evidence" value="ECO:0007669"/>
    <property type="project" value="UniProtKB-KW"/>
</dbReference>
<dbReference type="Gene3D" id="3.40.50.300">
    <property type="entry name" value="P-loop containing nucleotide triphosphate hydrolases"/>
    <property type="match status" value="2"/>
</dbReference>
<dbReference type="InterPro" id="IPR014001">
    <property type="entry name" value="Helicase_ATP-bd"/>
</dbReference>
<evidence type="ECO:0000313" key="3">
    <source>
        <dbReference type="EMBL" id="MFB9261260.1"/>
    </source>
</evidence>
<dbReference type="PANTHER" id="PTHR47396:SF2">
    <property type="entry name" value="HELICASE ATP-BINDING DOMAIN-CONTAINING PROTEIN"/>
    <property type="match status" value="1"/>
</dbReference>
<dbReference type="InterPro" id="IPR006935">
    <property type="entry name" value="Helicase/UvrB_N"/>
</dbReference>
<keyword evidence="3" id="KW-0547">Nucleotide-binding</keyword>
<protein>
    <submittedName>
        <fullName evidence="3">DEAD/DEAH box helicase</fullName>
        <ecNumber evidence="3">3.6.4.-</ecNumber>
    </submittedName>
</protein>
<dbReference type="PANTHER" id="PTHR47396">
    <property type="entry name" value="TYPE I RESTRICTION ENZYME ECOKI R PROTEIN"/>
    <property type="match status" value="1"/>
</dbReference>
<organism evidence="3 4">
    <name type="scientific">Dietzia aerolata</name>
    <dbReference type="NCBI Taxonomy" id="595984"/>
    <lineage>
        <taxon>Bacteria</taxon>
        <taxon>Bacillati</taxon>
        <taxon>Actinomycetota</taxon>
        <taxon>Actinomycetes</taxon>
        <taxon>Mycobacteriales</taxon>
        <taxon>Dietziaceae</taxon>
        <taxon>Dietzia</taxon>
    </lineage>
</organism>
<evidence type="ECO:0000313" key="4">
    <source>
        <dbReference type="Proteomes" id="UP001589700"/>
    </source>
</evidence>
<dbReference type="InterPro" id="IPR027417">
    <property type="entry name" value="P-loop_NTPase"/>
</dbReference>
<name>A0ABV5JWH0_9ACTN</name>